<organism evidence="1 2">
    <name type="scientific">Escherichia marmotae</name>
    <dbReference type="NCBI Taxonomy" id="1499973"/>
    <lineage>
        <taxon>Bacteria</taxon>
        <taxon>Pseudomonadati</taxon>
        <taxon>Pseudomonadota</taxon>
        <taxon>Gammaproteobacteria</taxon>
        <taxon>Enterobacterales</taxon>
        <taxon>Enterobacteriaceae</taxon>
        <taxon>Escherichia</taxon>
    </lineage>
</organism>
<accession>A0A370VBD3</accession>
<proteinExistence type="predicted"/>
<gene>
    <name evidence="1" type="ORF">C4A13_01050</name>
</gene>
<evidence type="ECO:0000313" key="1">
    <source>
        <dbReference type="EMBL" id="RDR28722.1"/>
    </source>
</evidence>
<dbReference type="RefSeq" id="WP_131199725.1">
    <property type="nucleotide sequence ID" value="NZ_QONN01000079.1"/>
</dbReference>
<dbReference type="EMBL" id="QONO01000026">
    <property type="protein sequence ID" value="RDR28722.1"/>
    <property type="molecule type" value="Genomic_DNA"/>
</dbReference>
<dbReference type="AlphaFoldDB" id="A0A370VBD3"/>
<name>A0A370VBD3_9ESCH</name>
<reference evidence="1 2" key="1">
    <citation type="submission" date="2018-06" db="EMBL/GenBank/DDBJ databases">
        <title>Recombination Drives Gene Content and Phenotype Evolution in Wild Type E. coli Strains.</title>
        <authorList>
            <person name="Field C.M."/>
            <person name="Silander O.K."/>
            <person name="Van Nimwegen E."/>
        </authorList>
    </citation>
    <scope>NUCLEOTIDE SEQUENCE [LARGE SCALE GENOMIC DNA]</scope>
    <source>
        <strain evidence="1 2">SC344</strain>
    </source>
</reference>
<protein>
    <submittedName>
        <fullName evidence="1">Uncharacterized protein</fullName>
    </submittedName>
</protein>
<sequence>MDLSNLMTAIGVKKHAFELAPGFTVYIRLPAISKYSECSDPYTTIHYCVVDVDGKQLFKSPEQVESEIDMVYQIKLNTEITRIFTEAMNIEEIEKK</sequence>
<comment type="caution">
    <text evidence="1">The sequence shown here is derived from an EMBL/GenBank/DDBJ whole genome shotgun (WGS) entry which is preliminary data.</text>
</comment>
<evidence type="ECO:0000313" key="2">
    <source>
        <dbReference type="Proteomes" id="UP000254454"/>
    </source>
</evidence>
<dbReference type="Proteomes" id="UP000254454">
    <property type="component" value="Unassembled WGS sequence"/>
</dbReference>